<dbReference type="InterPro" id="IPR004023">
    <property type="entry name" value="Mago_nashi"/>
</dbReference>
<keyword evidence="3" id="KW-0539">Nucleus</keyword>
<feature type="non-terminal residue" evidence="5">
    <location>
        <position position="452"/>
    </location>
</feature>
<evidence type="ECO:0000256" key="1">
    <source>
        <dbReference type="ARBA" id="ARBA00004123"/>
    </source>
</evidence>
<evidence type="ECO:0000313" key="5">
    <source>
        <dbReference type="EMBL" id="CAK0878628.1"/>
    </source>
</evidence>
<comment type="caution">
    <text evidence="5">The sequence shown here is derived from an EMBL/GenBank/DDBJ whole genome shotgun (WGS) entry which is preliminary data.</text>
</comment>
<feature type="region of interest" description="Disordered" evidence="4">
    <location>
        <begin position="18"/>
        <end position="38"/>
    </location>
</feature>
<reference evidence="5" key="1">
    <citation type="submission" date="2023-10" db="EMBL/GenBank/DDBJ databases">
        <authorList>
            <person name="Chen Y."/>
            <person name="Shah S."/>
            <person name="Dougan E. K."/>
            <person name="Thang M."/>
            <person name="Chan C."/>
        </authorList>
    </citation>
    <scope>NUCLEOTIDE SEQUENCE [LARGE SCALE GENOMIC DNA]</scope>
</reference>
<organism evidence="5 6">
    <name type="scientific">Prorocentrum cordatum</name>
    <dbReference type="NCBI Taxonomy" id="2364126"/>
    <lineage>
        <taxon>Eukaryota</taxon>
        <taxon>Sar</taxon>
        <taxon>Alveolata</taxon>
        <taxon>Dinophyceae</taxon>
        <taxon>Prorocentrales</taxon>
        <taxon>Prorocentraceae</taxon>
        <taxon>Prorocentrum</taxon>
    </lineage>
</organism>
<dbReference type="SUPFAM" id="SSF89817">
    <property type="entry name" value="Mago nashi protein"/>
    <property type="match status" value="1"/>
</dbReference>
<dbReference type="Proteomes" id="UP001189429">
    <property type="component" value="Unassembled WGS sequence"/>
</dbReference>
<dbReference type="PANTHER" id="PTHR12638:SF0">
    <property type="entry name" value="MAGO HOMOLOG, EXON JUNCTION COMPLEX SUBUNIT-RELATED"/>
    <property type="match status" value="1"/>
</dbReference>
<protein>
    <submittedName>
        <fullName evidence="5">Uncharacterized protein</fullName>
    </submittedName>
</protein>
<dbReference type="PANTHER" id="PTHR12638">
    <property type="entry name" value="PROTEIN MAGO NASHI HOMOLOG"/>
    <property type="match status" value="1"/>
</dbReference>
<dbReference type="InterPro" id="IPR036605">
    <property type="entry name" value="Mago_nashi_sf"/>
</dbReference>
<accession>A0ABN9VY65</accession>
<proteinExistence type="inferred from homology"/>
<evidence type="ECO:0000256" key="4">
    <source>
        <dbReference type="SAM" id="MobiDB-lite"/>
    </source>
</evidence>
<feature type="compositionally biased region" description="Acidic residues" evidence="4">
    <location>
        <begin position="18"/>
        <end position="29"/>
    </location>
</feature>
<keyword evidence="6" id="KW-1185">Reference proteome</keyword>
<sequence length="452" mass="48426">MVDLGVFENIAGLEFQDEAETDIAPEDDAPMPAADKGSSSDEFVRASFARAAAAAAAAALGEREIGITQSFMYRHTNIYNLVDGKRLQNMRYTWILDLDESASSTVVLNCDLLNQRVQFDGLQSRTGPTSGEASFTTSLASLCEFFQPDGRLRYANNSNYKNEIMIRKESHVTQAVMRELRKTIEDSEILKEDDNHWPAPDRVGRQELEVVCGKEHISFTTSKIGSLADVQASKDPEGLRVFYYLVQDLKCFVFSLIGHANPSPCEAAAVRASEVLPPSEIAAATATLHCPASVDVLQAAEDLAAEHGLRVSARGLSSVTFLASRSSDKLSLLQTGGAPTDSFTGGRTSFMGGSFLASGGVRGSFLGRLVGAGAAEAQGRASVQVDPGDAEFGGRVKARFSWTTLRGSSSAPSRTLAWVPSRRSTTKQPVVSVTAAPPADGFFNAFVDSMAE</sequence>
<evidence type="ECO:0000313" key="6">
    <source>
        <dbReference type="Proteomes" id="UP001189429"/>
    </source>
</evidence>
<comment type="subcellular location">
    <subcellularLocation>
        <location evidence="1">Nucleus</location>
    </subcellularLocation>
</comment>
<gene>
    <name evidence="5" type="ORF">PCOR1329_LOCUS62334</name>
</gene>
<evidence type="ECO:0000256" key="3">
    <source>
        <dbReference type="ARBA" id="ARBA00023242"/>
    </source>
</evidence>
<dbReference type="CDD" id="cd11295">
    <property type="entry name" value="Mago_nashi"/>
    <property type="match status" value="1"/>
</dbReference>
<dbReference type="EMBL" id="CAUYUJ010017869">
    <property type="protein sequence ID" value="CAK0878628.1"/>
    <property type="molecule type" value="Genomic_DNA"/>
</dbReference>
<comment type="similarity">
    <text evidence="2">Belongs to the mago nashi family.</text>
</comment>
<dbReference type="Gene3D" id="3.30.1560.10">
    <property type="entry name" value="Mago nashi"/>
    <property type="match status" value="1"/>
</dbReference>
<evidence type="ECO:0000256" key="2">
    <source>
        <dbReference type="ARBA" id="ARBA00009270"/>
    </source>
</evidence>
<name>A0ABN9VY65_9DINO</name>
<dbReference type="Pfam" id="PF02792">
    <property type="entry name" value="Mago_nashi"/>
    <property type="match status" value="1"/>
</dbReference>